<evidence type="ECO:0000313" key="4">
    <source>
        <dbReference type="Proteomes" id="UP000053237"/>
    </source>
</evidence>
<dbReference type="PANTHER" id="PTHR11538:SF26">
    <property type="entry name" value="FERREDOXIN-FOLD ANTICODON-BINDING DOMAIN-CONTAINING PROTEIN 1"/>
    <property type="match status" value="1"/>
</dbReference>
<dbReference type="OrthoDB" id="273345at2759"/>
<protein>
    <recommendedName>
        <fullName evidence="2">C2H2-type domain-containing protein</fullName>
    </recommendedName>
</protein>
<dbReference type="Pfam" id="PF13912">
    <property type="entry name" value="zf-C2H2_6"/>
    <property type="match status" value="1"/>
</dbReference>
<dbReference type="STRING" id="65357.A0A024GIJ0"/>
<dbReference type="PROSITE" id="PS00028">
    <property type="entry name" value="ZINC_FINGER_C2H2_1"/>
    <property type="match status" value="2"/>
</dbReference>
<dbReference type="PROSITE" id="PS50157">
    <property type="entry name" value="ZINC_FINGER_C2H2_2"/>
    <property type="match status" value="2"/>
</dbReference>
<organism evidence="3 4">
    <name type="scientific">Albugo candida</name>
    <dbReference type="NCBI Taxonomy" id="65357"/>
    <lineage>
        <taxon>Eukaryota</taxon>
        <taxon>Sar</taxon>
        <taxon>Stramenopiles</taxon>
        <taxon>Oomycota</taxon>
        <taxon>Peronosporomycetes</taxon>
        <taxon>Albuginales</taxon>
        <taxon>Albuginaceae</taxon>
        <taxon>Albugo</taxon>
    </lineage>
</organism>
<keyword evidence="4" id="KW-1185">Reference proteome</keyword>
<dbReference type="Pfam" id="PF00096">
    <property type="entry name" value="zf-C2H2"/>
    <property type="match status" value="1"/>
</dbReference>
<proteinExistence type="predicted"/>
<keyword evidence="1" id="KW-0479">Metal-binding</keyword>
<sequence>MPHSDQPLRIVTVGDGNFSFSLAYFKYLKLQHDSFRLIASSYDSFHELVTKYPEASSICAKLKQLGAIVLHRVNAISLKESIQDAISSDGCYCDEVTKTGSLFPLDIIIFHHPHLGHENRKQHLRLLSHFFDSCREILRPECGEIHVTLTLNQLEQWKVQERAKWAGFYLQYCGLFSDYYRVQYDRKRHQNGKSFENVLMFGQQIQQPSILCIWTAAHSDETSCSIEEFIAKYNKDEEKEKVTHLPKFQCKDCGKSFRTAQGNETHFHMVHVLGVSQSDSHRVECILCSRTFKSQDALNEHNVAKHGKNPLVLPDWMYEEKHSSIQSQQKGAAKDWKCSICREDFPSREQLDRHLKELIPTEGQVQVCDLCHAEFKQVRALRQHENHCRAKSIRSK</sequence>
<dbReference type="InParanoid" id="A0A024GIJ0"/>
<dbReference type="GO" id="GO:0008270">
    <property type="term" value="F:zinc ion binding"/>
    <property type="evidence" value="ECO:0007669"/>
    <property type="project" value="UniProtKB-KW"/>
</dbReference>
<keyword evidence="1" id="KW-0862">Zinc</keyword>
<dbReference type="InterPro" id="IPR019446">
    <property type="entry name" value="BMT5-like"/>
</dbReference>
<dbReference type="GO" id="GO:0005737">
    <property type="term" value="C:cytoplasm"/>
    <property type="evidence" value="ECO:0007669"/>
    <property type="project" value="TreeGrafter"/>
</dbReference>
<dbReference type="SUPFAM" id="SSF57667">
    <property type="entry name" value="beta-beta-alpha zinc fingers"/>
    <property type="match status" value="1"/>
</dbReference>
<dbReference type="GO" id="GO:0070475">
    <property type="term" value="P:rRNA base methylation"/>
    <property type="evidence" value="ECO:0007669"/>
    <property type="project" value="InterPro"/>
</dbReference>
<dbReference type="Pfam" id="PF10354">
    <property type="entry name" value="BMT5-like"/>
    <property type="match status" value="1"/>
</dbReference>
<reference evidence="3 4" key="1">
    <citation type="submission" date="2012-05" db="EMBL/GenBank/DDBJ databases">
        <title>Recombination and specialization in a pathogen metapopulation.</title>
        <authorList>
            <person name="Gardiner A."/>
            <person name="Kemen E."/>
            <person name="Schultz-Larsen T."/>
            <person name="MacLean D."/>
            <person name="Van Oosterhout C."/>
            <person name="Jones J.D.G."/>
        </authorList>
    </citation>
    <scope>NUCLEOTIDE SEQUENCE [LARGE SCALE GENOMIC DNA]</scope>
    <source>
        <strain evidence="3 4">Ac Nc2</strain>
    </source>
</reference>
<dbReference type="SMART" id="SM00355">
    <property type="entry name" value="ZnF_C2H2"/>
    <property type="match status" value="4"/>
</dbReference>
<dbReference type="Gene3D" id="3.30.160.60">
    <property type="entry name" value="Classic Zinc Finger"/>
    <property type="match status" value="2"/>
</dbReference>
<dbReference type="Proteomes" id="UP000053237">
    <property type="component" value="Unassembled WGS sequence"/>
</dbReference>
<gene>
    <name evidence="3" type="ORF">BN9_074350</name>
</gene>
<dbReference type="GO" id="GO:0070042">
    <property type="term" value="F:rRNA (uridine-N3-)-methyltransferase activity"/>
    <property type="evidence" value="ECO:0007669"/>
    <property type="project" value="InterPro"/>
</dbReference>
<evidence type="ECO:0000313" key="3">
    <source>
        <dbReference type="EMBL" id="CCI46506.1"/>
    </source>
</evidence>
<evidence type="ECO:0000256" key="1">
    <source>
        <dbReference type="PROSITE-ProRule" id="PRU00042"/>
    </source>
</evidence>
<dbReference type="InterPro" id="IPR013087">
    <property type="entry name" value="Znf_C2H2_type"/>
</dbReference>
<dbReference type="PANTHER" id="PTHR11538">
    <property type="entry name" value="PHENYLALANYL-TRNA SYNTHETASE"/>
    <property type="match status" value="1"/>
</dbReference>
<accession>A0A024GIJ0</accession>
<feature type="domain" description="C2H2-type" evidence="2">
    <location>
        <begin position="283"/>
        <end position="310"/>
    </location>
</feature>
<name>A0A024GIJ0_9STRA</name>
<evidence type="ECO:0000259" key="2">
    <source>
        <dbReference type="PROSITE" id="PS50157"/>
    </source>
</evidence>
<comment type="caution">
    <text evidence="3">The sequence shown here is derived from an EMBL/GenBank/DDBJ whole genome shotgun (WGS) entry which is preliminary data.</text>
</comment>
<dbReference type="EMBL" id="CAIX01000128">
    <property type="protein sequence ID" value="CCI46506.1"/>
    <property type="molecule type" value="Genomic_DNA"/>
</dbReference>
<dbReference type="InterPro" id="IPR036236">
    <property type="entry name" value="Znf_C2H2_sf"/>
</dbReference>
<feature type="domain" description="C2H2-type" evidence="2">
    <location>
        <begin position="248"/>
        <end position="271"/>
    </location>
</feature>
<keyword evidence="1" id="KW-0863">Zinc-finger</keyword>
<dbReference type="AlphaFoldDB" id="A0A024GIJ0"/>